<dbReference type="HOGENOM" id="CLU_027551_0_2_4"/>
<dbReference type="STRING" id="62928.azo0570"/>
<dbReference type="KEGG" id="azo:azo0570"/>
<dbReference type="GO" id="GO:0016787">
    <property type="term" value="F:hydrolase activity"/>
    <property type="evidence" value="ECO:0007669"/>
    <property type="project" value="UniProtKB-KW"/>
</dbReference>
<dbReference type="PANTHER" id="PTHR43037">
    <property type="entry name" value="UNNAMED PRODUCT-RELATED"/>
    <property type="match status" value="1"/>
</dbReference>
<dbReference type="SUPFAM" id="SSF53474">
    <property type="entry name" value="alpha/beta-Hydrolases"/>
    <property type="match status" value="1"/>
</dbReference>
<dbReference type="InterPro" id="IPR010126">
    <property type="entry name" value="Esterase_phb"/>
</dbReference>
<dbReference type="AlphaFoldDB" id="A1K2Y2"/>
<keyword evidence="2" id="KW-0378">Hydrolase</keyword>
<evidence type="ECO:0000256" key="2">
    <source>
        <dbReference type="ARBA" id="ARBA00022801"/>
    </source>
</evidence>
<evidence type="ECO:0000256" key="3">
    <source>
        <dbReference type="SAM" id="MobiDB-lite"/>
    </source>
</evidence>
<dbReference type="RefSeq" id="WP_011764305.1">
    <property type="nucleotide sequence ID" value="NC_008702.1"/>
</dbReference>
<dbReference type="GO" id="GO:0005576">
    <property type="term" value="C:extracellular region"/>
    <property type="evidence" value="ECO:0007669"/>
    <property type="project" value="InterPro"/>
</dbReference>
<dbReference type="Gene3D" id="3.40.50.1820">
    <property type="entry name" value="alpha/beta hydrolase"/>
    <property type="match status" value="1"/>
</dbReference>
<evidence type="ECO:0000313" key="5">
    <source>
        <dbReference type="Proteomes" id="UP000002588"/>
    </source>
</evidence>
<dbReference type="eggNOG" id="COG3509">
    <property type="taxonomic scope" value="Bacteria"/>
</dbReference>
<protein>
    <recommendedName>
        <fullName evidence="6">Poly(3-hydroxybutyrate) depolymerase</fullName>
    </recommendedName>
</protein>
<name>A1K2Y2_AZOSB</name>
<dbReference type="InterPro" id="IPR050955">
    <property type="entry name" value="Plant_Biomass_Hydrol_Est"/>
</dbReference>
<sequence>MSRRTRKSPLGTAFQRTLRSLTRASVRAGTKALDQAARIAAEHARPPPGQGDWIAGQALGPAGVRRYYLFRPDGITRTQRVPLMVMLHGCGQTARSFALSTRMNALAARERFLVLYPEQDRRANPQGCWEWFGTATRTGHAEAATLLAAIEQVCLLYPVDRDAVGLTGISAGAGMAALLATLYPTRFRALVMHSGVPPGVAHSPATAMAAMHGRRTPDFATVGAQQWPPLLVIHGDADRIVANGNARAAVRLWAAAHGAREGETRRLQRGRRYPAVVTDYHAGRQLVASLYEVQGLGHAWSGGAQRQPFSDPAGPDASRLAWSFLQRQLRTAARSTPAPRTRARPAVLARPRS</sequence>
<organism evidence="4 5">
    <name type="scientific">Azoarcus sp. (strain BH72)</name>
    <dbReference type="NCBI Taxonomy" id="418699"/>
    <lineage>
        <taxon>Bacteria</taxon>
        <taxon>Pseudomonadati</taxon>
        <taxon>Pseudomonadota</taxon>
        <taxon>Betaproteobacteria</taxon>
        <taxon>Rhodocyclales</taxon>
        <taxon>Zoogloeaceae</taxon>
        <taxon>Azoarcus</taxon>
    </lineage>
</organism>
<evidence type="ECO:0008006" key="6">
    <source>
        <dbReference type="Google" id="ProtNLM"/>
    </source>
</evidence>
<dbReference type="NCBIfam" id="TIGR01840">
    <property type="entry name" value="esterase_phb"/>
    <property type="match status" value="1"/>
</dbReference>
<gene>
    <name evidence="4" type="ordered locus">azo0570</name>
</gene>
<dbReference type="Proteomes" id="UP000002588">
    <property type="component" value="Chromosome"/>
</dbReference>
<keyword evidence="1" id="KW-0732">Signal</keyword>
<feature type="region of interest" description="Disordered" evidence="3">
    <location>
        <begin position="330"/>
        <end position="353"/>
    </location>
</feature>
<evidence type="ECO:0000313" key="4">
    <source>
        <dbReference type="EMBL" id="CAL93187.1"/>
    </source>
</evidence>
<keyword evidence="5" id="KW-1185">Reference proteome</keyword>
<dbReference type="EMBL" id="AM406670">
    <property type="protein sequence ID" value="CAL93187.1"/>
    <property type="molecule type" value="Genomic_DNA"/>
</dbReference>
<proteinExistence type="predicted"/>
<accession>A1K2Y2</accession>
<dbReference type="Pfam" id="PF10503">
    <property type="entry name" value="Esterase_PHB"/>
    <property type="match status" value="1"/>
</dbReference>
<dbReference type="InterPro" id="IPR029058">
    <property type="entry name" value="AB_hydrolase_fold"/>
</dbReference>
<reference evidence="4 5" key="1">
    <citation type="journal article" date="2006" name="Nat. Biotechnol.">
        <title>Complete genome of the mutualistic, N2-fixing grass endophyte Azoarcus sp. strain BH72.</title>
        <authorList>
            <person name="Krause A."/>
            <person name="Ramakumar A."/>
            <person name="Bartels D."/>
            <person name="Battistoni F."/>
            <person name="Bekel T."/>
            <person name="Boch J."/>
            <person name="Boehm M."/>
            <person name="Friedrich F."/>
            <person name="Hurek T."/>
            <person name="Krause L."/>
            <person name="Linke B."/>
            <person name="McHardy A.C."/>
            <person name="Sarkar A."/>
            <person name="Schneiker S."/>
            <person name="Syed A.A."/>
            <person name="Thauer R."/>
            <person name="Vorhoelter F.-J."/>
            <person name="Weidner S."/>
            <person name="Puehler A."/>
            <person name="Reinhold-Hurek B."/>
            <person name="Kaiser O."/>
            <person name="Goesmann A."/>
        </authorList>
    </citation>
    <scope>NUCLEOTIDE SEQUENCE [LARGE SCALE GENOMIC DNA]</scope>
    <source>
        <strain evidence="4 5">BH72</strain>
    </source>
</reference>
<evidence type="ECO:0000256" key="1">
    <source>
        <dbReference type="ARBA" id="ARBA00022729"/>
    </source>
</evidence>
<dbReference type="PANTHER" id="PTHR43037:SF1">
    <property type="entry name" value="BLL1128 PROTEIN"/>
    <property type="match status" value="1"/>
</dbReference>